<evidence type="ECO:0000313" key="3">
    <source>
        <dbReference type="EMBL" id="KAF2895307.1"/>
    </source>
</evidence>
<gene>
    <name evidence="3" type="ORF">ILUMI_10862</name>
</gene>
<feature type="compositionally biased region" description="Basic and acidic residues" evidence="1">
    <location>
        <begin position="259"/>
        <end position="269"/>
    </location>
</feature>
<dbReference type="AlphaFoldDB" id="A0A8K0D1K4"/>
<evidence type="ECO:0000313" key="4">
    <source>
        <dbReference type="Proteomes" id="UP000801492"/>
    </source>
</evidence>
<dbReference type="OrthoDB" id="6415936at2759"/>
<comment type="caution">
    <text evidence="3">The sequence shown here is derived from an EMBL/GenBank/DDBJ whole genome shotgun (WGS) entry which is preliminary data.</text>
</comment>
<feature type="region of interest" description="Disordered" evidence="1">
    <location>
        <begin position="231"/>
        <end position="269"/>
    </location>
</feature>
<keyword evidence="4" id="KW-1185">Reference proteome</keyword>
<sequence>MSYIHAQIIYCSFPPPVPKTKFYTCYKKETCCSQGCCLNGPYQIYQVWYYWLLFLIVFGIISGGSWLCRKPRSVQARAVREVAGSSHNSCGYPHFRCSRRRCVNNFDRTSRTECNTRRNNGNNNNNGNDNLGDYEDNIILDRLFVSFRNRNALGDPPSYSSILPSNILNIPPPKFCPLYTYYGPPPTYNSMYRMNDPQQANSNTLPNYESIVSSSADETQIQIHTDNRNLVNSGMNERTDNSSGNAAATVSTTTVTNSNERETIAPDAE</sequence>
<evidence type="ECO:0000256" key="1">
    <source>
        <dbReference type="SAM" id="MobiDB-lite"/>
    </source>
</evidence>
<feature type="compositionally biased region" description="Low complexity" evidence="1">
    <location>
        <begin position="241"/>
        <end position="258"/>
    </location>
</feature>
<proteinExistence type="predicted"/>
<dbReference type="EMBL" id="VTPC01006054">
    <property type="protein sequence ID" value="KAF2895307.1"/>
    <property type="molecule type" value="Genomic_DNA"/>
</dbReference>
<protein>
    <recommendedName>
        <fullName evidence="5">Vesicular, overexpressed in cancer, prosurvival protein 1</fullName>
    </recommendedName>
</protein>
<accession>A0A8K0D1K4</accession>
<name>A0A8K0D1K4_IGNLU</name>
<feature type="transmembrane region" description="Helical" evidence="2">
    <location>
        <begin position="48"/>
        <end position="68"/>
    </location>
</feature>
<organism evidence="3 4">
    <name type="scientific">Ignelater luminosus</name>
    <name type="common">Cucubano</name>
    <name type="synonym">Pyrophorus luminosus</name>
    <dbReference type="NCBI Taxonomy" id="2038154"/>
    <lineage>
        <taxon>Eukaryota</taxon>
        <taxon>Metazoa</taxon>
        <taxon>Ecdysozoa</taxon>
        <taxon>Arthropoda</taxon>
        <taxon>Hexapoda</taxon>
        <taxon>Insecta</taxon>
        <taxon>Pterygota</taxon>
        <taxon>Neoptera</taxon>
        <taxon>Endopterygota</taxon>
        <taxon>Coleoptera</taxon>
        <taxon>Polyphaga</taxon>
        <taxon>Elateriformia</taxon>
        <taxon>Elateroidea</taxon>
        <taxon>Elateridae</taxon>
        <taxon>Agrypninae</taxon>
        <taxon>Pyrophorini</taxon>
        <taxon>Ignelater</taxon>
    </lineage>
</organism>
<dbReference type="Proteomes" id="UP000801492">
    <property type="component" value="Unassembled WGS sequence"/>
</dbReference>
<evidence type="ECO:0000256" key="2">
    <source>
        <dbReference type="SAM" id="Phobius"/>
    </source>
</evidence>
<keyword evidence="2" id="KW-0472">Membrane</keyword>
<reference evidence="3" key="1">
    <citation type="submission" date="2019-08" db="EMBL/GenBank/DDBJ databases">
        <title>The genome of the North American firefly Photinus pyralis.</title>
        <authorList>
            <consortium name="Photinus pyralis genome working group"/>
            <person name="Fallon T.R."/>
            <person name="Sander Lower S.E."/>
            <person name="Weng J.-K."/>
        </authorList>
    </citation>
    <scope>NUCLEOTIDE SEQUENCE</scope>
    <source>
        <strain evidence="3">TRF0915ILg1</strain>
        <tissue evidence="3">Whole body</tissue>
    </source>
</reference>
<keyword evidence="2" id="KW-0812">Transmembrane</keyword>
<evidence type="ECO:0008006" key="5">
    <source>
        <dbReference type="Google" id="ProtNLM"/>
    </source>
</evidence>
<keyword evidence="2" id="KW-1133">Transmembrane helix</keyword>